<dbReference type="PROSITE" id="PS50839">
    <property type="entry name" value="CHASE"/>
    <property type="match status" value="1"/>
</dbReference>
<dbReference type="SUPFAM" id="SSF55874">
    <property type="entry name" value="ATPase domain of HSP90 chaperone/DNA topoisomerase II/histidine kinase"/>
    <property type="match status" value="1"/>
</dbReference>
<gene>
    <name evidence="14" type="ORF">H8K36_12330</name>
</gene>
<dbReference type="SMART" id="SM00091">
    <property type="entry name" value="PAS"/>
    <property type="match status" value="2"/>
</dbReference>
<dbReference type="GO" id="GO:0000155">
    <property type="term" value="F:phosphorelay sensor kinase activity"/>
    <property type="evidence" value="ECO:0007669"/>
    <property type="project" value="InterPro"/>
</dbReference>
<dbReference type="PROSITE" id="PS50109">
    <property type="entry name" value="HIS_KIN"/>
    <property type="match status" value="1"/>
</dbReference>
<evidence type="ECO:0000256" key="8">
    <source>
        <dbReference type="ARBA" id="ARBA00022989"/>
    </source>
</evidence>
<reference evidence="14" key="1">
    <citation type="submission" date="2020-08" db="EMBL/GenBank/DDBJ databases">
        <title>Novel species isolated from subtropical streams in China.</title>
        <authorList>
            <person name="Lu H."/>
        </authorList>
    </citation>
    <scope>NUCLEOTIDE SEQUENCE</scope>
    <source>
        <strain evidence="14">LX22W</strain>
    </source>
</reference>
<dbReference type="InterPro" id="IPR000014">
    <property type="entry name" value="PAS"/>
</dbReference>
<proteinExistence type="predicted"/>
<dbReference type="SMART" id="SM00086">
    <property type="entry name" value="PAC"/>
    <property type="match status" value="2"/>
</dbReference>
<evidence type="ECO:0000256" key="1">
    <source>
        <dbReference type="ARBA" id="ARBA00000085"/>
    </source>
</evidence>
<evidence type="ECO:0000313" key="15">
    <source>
        <dbReference type="Proteomes" id="UP000627446"/>
    </source>
</evidence>
<dbReference type="PROSITE" id="PS50112">
    <property type="entry name" value="PAS"/>
    <property type="match status" value="1"/>
</dbReference>
<dbReference type="FunFam" id="3.30.565.10:FF:000006">
    <property type="entry name" value="Sensor histidine kinase WalK"/>
    <property type="match status" value="1"/>
</dbReference>
<dbReference type="InterPro" id="IPR036890">
    <property type="entry name" value="HATPase_C_sf"/>
</dbReference>
<dbReference type="Pfam" id="PF13188">
    <property type="entry name" value="PAS_8"/>
    <property type="match status" value="1"/>
</dbReference>
<dbReference type="NCBIfam" id="TIGR00229">
    <property type="entry name" value="sensory_box"/>
    <property type="match status" value="1"/>
</dbReference>
<dbReference type="Pfam" id="PF02518">
    <property type="entry name" value="HATPase_c"/>
    <property type="match status" value="1"/>
</dbReference>
<evidence type="ECO:0000256" key="4">
    <source>
        <dbReference type="ARBA" id="ARBA00022553"/>
    </source>
</evidence>
<dbReference type="GO" id="GO:0009927">
    <property type="term" value="F:histidine phosphotransfer kinase activity"/>
    <property type="evidence" value="ECO:0007669"/>
    <property type="project" value="TreeGrafter"/>
</dbReference>
<evidence type="ECO:0000256" key="6">
    <source>
        <dbReference type="ARBA" id="ARBA00022692"/>
    </source>
</evidence>
<dbReference type="SMART" id="SM00387">
    <property type="entry name" value="HATPase_c"/>
    <property type="match status" value="1"/>
</dbReference>
<dbReference type="SUPFAM" id="SSF47384">
    <property type="entry name" value="Homodimeric domain of signal transducing histidine kinase"/>
    <property type="match status" value="1"/>
</dbReference>
<dbReference type="InterPro" id="IPR042240">
    <property type="entry name" value="CHASE_sf"/>
</dbReference>
<dbReference type="Pfam" id="PF00512">
    <property type="entry name" value="HisKA"/>
    <property type="match status" value="1"/>
</dbReference>
<dbReference type="CDD" id="cd00082">
    <property type="entry name" value="HisKA"/>
    <property type="match status" value="1"/>
</dbReference>
<evidence type="ECO:0000256" key="10">
    <source>
        <dbReference type="SAM" id="Phobius"/>
    </source>
</evidence>
<evidence type="ECO:0000259" key="12">
    <source>
        <dbReference type="PROSITE" id="PS50112"/>
    </source>
</evidence>
<dbReference type="PANTHER" id="PTHR43047">
    <property type="entry name" value="TWO-COMPONENT HISTIDINE PROTEIN KINASE"/>
    <property type="match status" value="1"/>
</dbReference>
<dbReference type="SMART" id="SM01079">
    <property type="entry name" value="CHASE"/>
    <property type="match status" value="1"/>
</dbReference>
<dbReference type="CDD" id="cd00130">
    <property type="entry name" value="PAS"/>
    <property type="match status" value="2"/>
</dbReference>
<feature type="domain" description="CHASE" evidence="13">
    <location>
        <begin position="106"/>
        <end position="221"/>
    </location>
</feature>
<dbReference type="EC" id="2.7.13.3" evidence="3"/>
<evidence type="ECO:0000256" key="2">
    <source>
        <dbReference type="ARBA" id="ARBA00004429"/>
    </source>
</evidence>
<keyword evidence="15" id="KW-1185">Reference proteome</keyword>
<dbReference type="Pfam" id="PF03924">
    <property type="entry name" value="CHASE"/>
    <property type="match status" value="1"/>
</dbReference>
<dbReference type="InterPro" id="IPR003661">
    <property type="entry name" value="HisK_dim/P_dom"/>
</dbReference>
<dbReference type="InterPro" id="IPR004358">
    <property type="entry name" value="Sig_transdc_His_kin-like_C"/>
</dbReference>
<dbReference type="InterPro" id="IPR005467">
    <property type="entry name" value="His_kinase_dom"/>
</dbReference>
<dbReference type="InterPro" id="IPR035965">
    <property type="entry name" value="PAS-like_dom_sf"/>
</dbReference>
<dbReference type="InterPro" id="IPR001610">
    <property type="entry name" value="PAC"/>
</dbReference>
<comment type="caution">
    <text evidence="14">The sequence shown here is derived from an EMBL/GenBank/DDBJ whole genome shotgun (WGS) entry which is preliminary data.</text>
</comment>
<dbReference type="PANTHER" id="PTHR43047:SF72">
    <property type="entry name" value="OSMOSENSING HISTIDINE PROTEIN KINASE SLN1"/>
    <property type="match status" value="1"/>
</dbReference>
<evidence type="ECO:0000259" key="13">
    <source>
        <dbReference type="PROSITE" id="PS50839"/>
    </source>
</evidence>
<dbReference type="Gene3D" id="3.30.450.20">
    <property type="entry name" value="PAS domain"/>
    <property type="match status" value="2"/>
</dbReference>
<feature type="transmembrane region" description="Helical" evidence="10">
    <location>
        <begin position="255"/>
        <end position="276"/>
    </location>
</feature>
<dbReference type="InterPro" id="IPR006189">
    <property type="entry name" value="CHASE_dom"/>
</dbReference>
<dbReference type="CDD" id="cd16922">
    <property type="entry name" value="HATPase_EvgS-ArcB-TorS-like"/>
    <property type="match status" value="1"/>
</dbReference>
<dbReference type="InterPro" id="IPR036097">
    <property type="entry name" value="HisK_dim/P_sf"/>
</dbReference>
<keyword evidence="7" id="KW-0418">Kinase</keyword>
<dbReference type="EMBL" id="JACOFZ010000004">
    <property type="protein sequence ID" value="MBC3882170.1"/>
    <property type="molecule type" value="Genomic_DNA"/>
</dbReference>
<dbReference type="Pfam" id="PF13426">
    <property type="entry name" value="PAS_9"/>
    <property type="match status" value="1"/>
</dbReference>
<evidence type="ECO:0000259" key="11">
    <source>
        <dbReference type="PROSITE" id="PS50109"/>
    </source>
</evidence>
<protein>
    <recommendedName>
        <fullName evidence="3">histidine kinase</fullName>
        <ecNumber evidence="3">2.7.13.3</ecNumber>
    </recommendedName>
</protein>
<dbReference type="SUPFAM" id="SSF55785">
    <property type="entry name" value="PYP-like sensor domain (PAS domain)"/>
    <property type="match status" value="2"/>
</dbReference>
<dbReference type="Gene3D" id="3.30.450.350">
    <property type="entry name" value="CHASE domain"/>
    <property type="match status" value="1"/>
</dbReference>
<comment type="catalytic activity">
    <reaction evidence="1">
        <text>ATP + protein L-histidine = ADP + protein N-phospho-L-histidine.</text>
        <dbReference type="EC" id="2.7.13.3"/>
    </reaction>
</comment>
<dbReference type="Gene3D" id="1.10.287.130">
    <property type="match status" value="1"/>
</dbReference>
<accession>A0A923HRV6</accession>
<dbReference type="GO" id="GO:0005886">
    <property type="term" value="C:plasma membrane"/>
    <property type="evidence" value="ECO:0007669"/>
    <property type="project" value="UniProtKB-SubCell"/>
</dbReference>
<evidence type="ECO:0000256" key="9">
    <source>
        <dbReference type="ARBA" id="ARBA00023136"/>
    </source>
</evidence>
<feature type="domain" description="PAS" evidence="12">
    <location>
        <begin position="295"/>
        <end position="337"/>
    </location>
</feature>
<dbReference type="RefSeq" id="WP_186916779.1">
    <property type="nucleotide sequence ID" value="NZ_JACOFZ010000004.1"/>
</dbReference>
<keyword evidence="8 10" id="KW-1133">Transmembrane helix</keyword>
<dbReference type="PRINTS" id="PR00344">
    <property type="entry name" value="BCTRLSENSOR"/>
</dbReference>
<dbReference type="AlphaFoldDB" id="A0A923HRV6"/>
<sequence length="777" mass="87565">MRRLITPWLPLLLLVGVVIATELLLFEEVQRQKSLTKQNLISHAGEIRALLESELNSSIHLATGMVSYIQAKNGHYEKDEIQVWMHNLQKSETNIRNIAIAPGNRIHLVAPLQGNESVIGLYYPDNPAQWPAVQKIIQSKTAALAGPFELKQGGLGLAYRVPVFINNNEYWGLVSTVLDVKSVFSKVTKRASELKMNIGLQDLEASTSDANLSSSKIIWSSGKTEFDDSVALNIDVPGRNLKLLSQYSEYETSAWLTWGIRLIGWTIGALLSFLLARIIRSYRLQSIAAIALNESREQFMRAFTTAPQGMALLSIKGRWLNINPTLLAILGYTEEEMHDISSDSLAPELHVEHLLKHWRHQDNNSLQYEIALQRKDESYVTCLISIALIEGRKLEQGYWIFQVIDMSARIAAETKLQDSAEYTQAILDNVADGIVSTNLQGEIKSINPAALAIWKIPEFNFIPYNFFSRLYRDDNLKVREQLEHFLEGCEMLRPGQIPTLNIESNITDAIGNQVDIEISVTATERKDHVELIFVVRDISARKQLELMQSEFVSIVSHELRTPLTSIIGSLRLMEGGVFGKLPDALDKMIRIALQNGQQLALIINDILDMDKLAAGKMEFTIQEHHIRELLAQAMETNQSYAKQYQVKFVLESEHDYRIRCDGQRFQQIMSNLLSNAAKYSKPDSHIDIRLTPHENTLEIAVCDYGEGIPIQFQDKIFKKFSQVDGSSTRKKGGTGLGLSICKEMVQRMEGEIGFSSEEGVGSTFYFRLPLIKESSVA</sequence>
<organism evidence="14 15">
    <name type="scientific">Undibacterium nitidum</name>
    <dbReference type="NCBI Taxonomy" id="2762298"/>
    <lineage>
        <taxon>Bacteria</taxon>
        <taxon>Pseudomonadati</taxon>
        <taxon>Pseudomonadota</taxon>
        <taxon>Betaproteobacteria</taxon>
        <taxon>Burkholderiales</taxon>
        <taxon>Oxalobacteraceae</taxon>
        <taxon>Undibacterium</taxon>
    </lineage>
</organism>
<keyword evidence="6 10" id="KW-0812">Transmembrane</keyword>
<keyword evidence="4" id="KW-0597">Phosphoprotein</keyword>
<name>A0A923HRV6_9BURK</name>
<dbReference type="InterPro" id="IPR003594">
    <property type="entry name" value="HATPase_dom"/>
</dbReference>
<keyword evidence="9 10" id="KW-0472">Membrane</keyword>
<evidence type="ECO:0000256" key="5">
    <source>
        <dbReference type="ARBA" id="ARBA00022679"/>
    </source>
</evidence>
<evidence type="ECO:0000313" key="14">
    <source>
        <dbReference type="EMBL" id="MBC3882170.1"/>
    </source>
</evidence>
<keyword evidence="5" id="KW-0808">Transferase</keyword>
<feature type="domain" description="Histidine kinase" evidence="11">
    <location>
        <begin position="554"/>
        <end position="772"/>
    </location>
</feature>
<evidence type="ECO:0000256" key="3">
    <source>
        <dbReference type="ARBA" id="ARBA00012438"/>
    </source>
</evidence>
<dbReference type="SMART" id="SM00388">
    <property type="entry name" value="HisKA"/>
    <property type="match status" value="1"/>
</dbReference>
<dbReference type="Gene3D" id="3.30.565.10">
    <property type="entry name" value="Histidine kinase-like ATPase, C-terminal domain"/>
    <property type="match status" value="1"/>
</dbReference>
<comment type="subcellular location">
    <subcellularLocation>
        <location evidence="2">Cell inner membrane</location>
        <topology evidence="2">Multi-pass membrane protein</topology>
    </subcellularLocation>
</comment>
<evidence type="ECO:0000256" key="7">
    <source>
        <dbReference type="ARBA" id="ARBA00022777"/>
    </source>
</evidence>
<dbReference type="Proteomes" id="UP000627446">
    <property type="component" value="Unassembled WGS sequence"/>
</dbReference>